<feature type="transmembrane region" description="Helical" evidence="1">
    <location>
        <begin position="12"/>
        <end position="35"/>
    </location>
</feature>
<accession>A0A1S9ZF35</accession>
<evidence type="ECO:0000313" key="4">
    <source>
        <dbReference type="EMBL" id="RJY07496.1"/>
    </source>
</evidence>
<dbReference type="Proteomes" id="UP000743672">
    <property type="component" value="Unassembled WGS sequence"/>
</dbReference>
<dbReference type="Proteomes" id="UP000048179">
    <property type="component" value="Unassembled WGS sequence"/>
</dbReference>
<keyword evidence="1" id="KW-0472">Membrane</keyword>
<organism evidence="2 5">
    <name type="scientific">Streptococcus pseudopneumoniae</name>
    <dbReference type="NCBI Taxonomy" id="257758"/>
    <lineage>
        <taxon>Bacteria</taxon>
        <taxon>Bacillati</taxon>
        <taxon>Bacillota</taxon>
        <taxon>Bacilli</taxon>
        <taxon>Lactobacillales</taxon>
        <taxon>Streptococcaceae</taxon>
        <taxon>Streptococcus</taxon>
    </lineage>
</organism>
<evidence type="ECO:0000256" key="1">
    <source>
        <dbReference type="SAM" id="Phobius"/>
    </source>
</evidence>
<reference evidence="2 5" key="1">
    <citation type="submission" date="2015-03" db="EMBL/GenBank/DDBJ databases">
        <authorList>
            <consortium name="Pathogen Informatics"/>
        </authorList>
    </citation>
    <scope>NUCLEOTIDE SEQUENCE [LARGE SCALE GENOMIC DNA]</scope>
    <source>
        <strain evidence="2 5">SMRU737</strain>
    </source>
</reference>
<reference evidence="4 6" key="2">
    <citation type="submission" date="2018-09" db="EMBL/GenBank/DDBJ databases">
        <authorList>
            <person name="Handem S."/>
        </authorList>
    </citation>
    <scope>NUCLEOTIDE SEQUENCE [LARGE SCALE GENOMIC DNA]</scope>
    <source>
        <strain evidence="4 6">Spain2270</strain>
    </source>
</reference>
<dbReference type="RefSeq" id="WP_000671988.1">
    <property type="nucleotide sequence ID" value="NZ_CFGT01000008.1"/>
</dbReference>
<keyword evidence="1" id="KW-0812">Transmembrane</keyword>
<evidence type="ECO:0000313" key="3">
    <source>
        <dbReference type="EMBL" id="MBF9672959.1"/>
    </source>
</evidence>
<dbReference type="EMBL" id="JACSZI010000005">
    <property type="protein sequence ID" value="MBF9672959.1"/>
    <property type="molecule type" value="Genomic_DNA"/>
</dbReference>
<dbReference type="EMBL" id="RAHZ01000064">
    <property type="protein sequence ID" value="RJY07496.1"/>
    <property type="molecule type" value="Genomic_DNA"/>
</dbReference>
<dbReference type="GeneID" id="45217515"/>
<feature type="transmembrane region" description="Helical" evidence="1">
    <location>
        <begin position="119"/>
        <end position="136"/>
    </location>
</feature>
<reference evidence="3" key="3">
    <citation type="journal article" date="2020" name="J. Clin. Microbiol.">
        <title>Streptococcus pseudopneumoniae: Use of whole genome sequences to validate methods used for identification.</title>
        <authorList>
            <person name="Jensen C.S."/>
            <person name="Iversen K.H."/>
            <person name="Dargis R."/>
            <person name="Shewmaker P."/>
            <person name="Rasmussen S."/>
            <person name="Christensen J.J."/>
            <person name="Nielsen X.C."/>
        </authorList>
    </citation>
    <scope>NUCLEOTIDE SEQUENCE</scope>
    <source>
        <strain evidence="3">256-03</strain>
    </source>
</reference>
<evidence type="ECO:0000313" key="2">
    <source>
        <dbReference type="EMBL" id="CEY61074.1"/>
    </source>
</evidence>
<accession>A0A0U0CT60</accession>
<dbReference type="Proteomes" id="UP000285038">
    <property type="component" value="Unassembled WGS sequence"/>
</dbReference>
<name>A0A0U0CT60_9STRE</name>
<dbReference type="AlphaFoldDB" id="A0A0U0CT60"/>
<feature type="transmembrane region" description="Helical" evidence="1">
    <location>
        <begin position="95"/>
        <end position="113"/>
    </location>
</feature>
<evidence type="ECO:0000313" key="5">
    <source>
        <dbReference type="Proteomes" id="UP000048179"/>
    </source>
</evidence>
<sequence length="163" mass="18900">MKFQTNNSLYKLMNLIIYLFLLYLFIDLLMKSGILDEQIDKLSELSNLFTIKIETILTVISVVFTFIATLIEYGFSLFLITLFFDKDKRNFGDILLSKNITLSFSILLCYLFNPSDIKFAYFSILTVLLIGITNYARFKNLRLTVVFSVPFLFNAIVSIINSF</sequence>
<protein>
    <submittedName>
        <fullName evidence="2">Membrane protein</fullName>
    </submittedName>
</protein>
<gene>
    <name evidence="4" type="ORF">D6867_10005</name>
    <name evidence="2" type="ORF">ERS020247_01086</name>
    <name evidence="3" type="ORF">IAI20_02285</name>
</gene>
<feature type="transmembrane region" description="Helical" evidence="1">
    <location>
        <begin position="143"/>
        <end position="160"/>
    </location>
</feature>
<proteinExistence type="predicted"/>
<dbReference type="EMBL" id="CFGT01000008">
    <property type="protein sequence ID" value="CEY61074.1"/>
    <property type="molecule type" value="Genomic_DNA"/>
</dbReference>
<dbReference type="OMA" id="CYVFILV"/>
<evidence type="ECO:0000313" key="6">
    <source>
        <dbReference type="Proteomes" id="UP000285038"/>
    </source>
</evidence>
<keyword evidence="6" id="KW-1185">Reference proteome</keyword>
<feature type="transmembrane region" description="Helical" evidence="1">
    <location>
        <begin position="55"/>
        <end position="83"/>
    </location>
</feature>
<keyword evidence="1" id="KW-1133">Transmembrane helix</keyword>